<gene>
    <name evidence="1" type="ORF">OFY01_18060</name>
</gene>
<protein>
    <submittedName>
        <fullName evidence="1">Uncharacterized protein</fullName>
    </submittedName>
</protein>
<proteinExistence type="predicted"/>
<organism evidence="1 2">
    <name type="scientific">Streptomyces beihaiensis</name>
    <dbReference type="NCBI Taxonomy" id="2984495"/>
    <lineage>
        <taxon>Bacteria</taxon>
        <taxon>Bacillati</taxon>
        <taxon>Actinomycetota</taxon>
        <taxon>Actinomycetes</taxon>
        <taxon>Kitasatosporales</taxon>
        <taxon>Streptomycetaceae</taxon>
        <taxon>Streptomyces</taxon>
    </lineage>
</organism>
<sequence length="174" mass="19320">MTYGHPMDGAQWLASCQRRPEDAYAAWRESPYLARLPAGKAWDALRVPQPLGLTVLWELGDLAEKVPVLEEHAKPRPVFYILTEPGTAADWPDAEDARMVSTGEDLHMPSPGADGITGVQHHSFLWRVPPDGSGRLADPDVLRTAVALARNCDRQAERVRAARAVFYASRRRGR</sequence>
<evidence type="ECO:0000313" key="1">
    <source>
        <dbReference type="EMBL" id="MCX3061630.1"/>
    </source>
</evidence>
<dbReference type="Proteomes" id="UP001163064">
    <property type="component" value="Unassembled WGS sequence"/>
</dbReference>
<dbReference type="EMBL" id="JAPHNL010000223">
    <property type="protein sequence ID" value="MCX3061630.1"/>
    <property type="molecule type" value="Genomic_DNA"/>
</dbReference>
<name>A0ABT3U008_9ACTN</name>
<accession>A0ABT3U008</accession>
<comment type="caution">
    <text evidence="1">The sequence shown here is derived from an EMBL/GenBank/DDBJ whole genome shotgun (WGS) entry which is preliminary data.</text>
</comment>
<reference evidence="1" key="1">
    <citation type="submission" date="2022-10" db="EMBL/GenBank/DDBJ databases">
        <title>Streptomyces beihaiensis sp. nov., a chitin degrading actinobacterium, isolated from shrimp pond soil.</title>
        <authorList>
            <person name="Xie J."/>
            <person name="Shen N."/>
        </authorList>
    </citation>
    <scope>NUCLEOTIDE SEQUENCE</scope>
    <source>
        <strain evidence="1">GXMU-J5</strain>
    </source>
</reference>
<keyword evidence="2" id="KW-1185">Reference proteome</keyword>
<evidence type="ECO:0000313" key="2">
    <source>
        <dbReference type="Proteomes" id="UP001163064"/>
    </source>
</evidence>
<dbReference type="RefSeq" id="WP_266601155.1">
    <property type="nucleotide sequence ID" value="NZ_JAPHNL010000223.1"/>
</dbReference>